<proteinExistence type="predicted"/>
<protein>
    <submittedName>
        <fullName evidence="4">Molybdate ABC transporter substrate-binding protein</fullName>
    </submittedName>
</protein>
<gene>
    <name evidence="4" type="primary">modA</name>
    <name evidence="4" type="ORF">K8N75_03925</name>
</gene>
<dbReference type="RefSeq" id="WP_223790813.1">
    <property type="nucleotide sequence ID" value="NZ_JAIOUQ010000003.1"/>
</dbReference>
<dbReference type="Proteomes" id="UP000825933">
    <property type="component" value="Unassembled WGS sequence"/>
</dbReference>
<sequence length="269" mass="28801">MNTKQLAIIGIVTIVIIIAGVYVSGILTNSGSNGQNQTITVLAGAGFVKVTNDLKIEFEKTHPGVTVNVKNGGSGELFGILETQKSADIFLPADYKYMQDAINNGYVQNNTVKNITQNIPVIGVQMGNPKNITSLYDLAKPGVKVAIGDPKGPAIGKTTADILNNTNLNKTVQANVVVKTTTVNQLLTYLVTGQADAVIIWQDLATWPEGQGKIDVIQIPANESKVSTVPIAETVYTQNNNLAKEFEDFATGPQGMIIWEKWGFKPISG</sequence>
<dbReference type="GO" id="GO:0015689">
    <property type="term" value="P:molybdate ion transport"/>
    <property type="evidence" value="ECO:0007669"/>
    <property type="project" value="InterPro"/>
</dbReference>
<dbReference type="CDD" id="cd13517">
    <property type="entry name" value="PBP2_ModA3_like"/>
    <property type="match status" value="1"/>
</dbReference>
<comment type="caution">
    <text evidence="4">The sequence shown here is derived from an EMBL/GenBank/DDBJ whole genome shotgun (WGS) entry which is preliminary data.</text>
</comment>
<evidence type="ECO:0000313" key="5">
    <source>
        <dbReference type="Proteomes" id="UP000825933"/>
    </source>
</evidence>
<keyword evidence="5" id="KW-1185">Reference proteome</keyword>
<evidence type="ECO:0000256" key="3">
    <source>
        <dbReference type="SAM" id="Phobius"/>
    </source>
</evidence>
<keyword evidence="3" id="KW-1133">Transmembrane helix</keyword>
<dbReference type="NCBIfam" id="TIGR01256">
    <property type="entry name" value="modA"/>
    <property type="match status" value="1"/>
</dbReference>
<evidence type="ECO:0000256" key="1">
    <source>
        <dbReference type="ARBA" id="ARBA00022723"/>
    </source>
</evidence>
<keyword evidence="3" id="KW-0812">Transmembrane</keyword>
<feature type="transmembrane region" description="Helical" evidence="3">
    <location>
        <begin position="6"/>
        <end position="27"/>
    </location>
</feature>
<dbReference type="GO" id="GO:0046872">
    <property type="term" value="F:metal ion binding"/>
    <property type="evidence" value="ECO:0007669"/>
    <property type="project" value="UniProtKB-KW"/>
</dbReference>
<dbReference type="GO" id="GO:0030973">
    <property type="term" value="F:molybdate ion binding"/>
    <property type="evidence" value="ECO:0007669"/>
    <property type="project" value="TreeGrafter"/>
</dbReference>
<reference evidence="5" key="1">
    <citation type="journal article" date="2022" name="Microbiol. Resour. Announc.">
        <title>Draft Genome Sequence of a Methanogenic Archaeon from West Spitsbergen Permafrost.</title>
        <authorList>
            <person name="Trubitsyn V."/>
            <person name="Rivkina E."/>
            <person name="Shcherbakova V."/>
        </authorList>
    </citation>
    <scope>NUCLEOTIDE SEQUENCE [LARGE SCALE GENOMIC DNA]</scope>
    <source>
        <strain evidence="5">VT</strain>
    </source>
</reference>
<dbReference type="PIRSF" id="PIRSF004846">
    <property type="entry name" value="ModA"/>
    <property type="match status" value="1"/>
</dbReference>
<accession>A0A8T5UMQ6</accession>
<keyword evidence="1" id="KW-0479">Metal-binding</keyword>
<dbReference type="Pfam" id="PF13531">
    <property type="entry name" value="SBP_bac_11"/>
    <property type="match status" value="1"/>
</dbReference>
<dbReference type="InterPro" id="IPR005950">
    <property type="entry name" value="ModA"/>
</dbReference>
<evidence type="ECO:0000313" key="4">
    <source>
        <dbReference type="EMBL" id="MBZ2165192.1"/>
    </source>
</evidence>
<organism evidence="4 5">
    <name type="scientific">Methanobacterium spitsbergense</name>
    <dbReference type="NCBI Taxonomy" id="2874285"/>
    <lineage>
        <taxon>Archaea</taxon>
        <taxon>Methanobacteriati</taxon>
        <taxon>Methanobacteriota</taxon>
        <taxon>Methanomada group</taxon>
        <taxon>Methanobacteria</taxon>
        <taxon>Methanobacteriales</taxon>
        <taxon>Methanobacteriaceae</taxon>
        <taxon>Methanobacterium</taxon>
    </lineage>
</organism>
<evidence type="ECO:0000256" key="2">
    <source>
        <dbReference type="ARBA" id="ARBA00022729"/>
    </source>
</evidence>
<dbReference type="SUPFAM" id="SSF53850">
    <property type="entry name" value="Periplasmic binding protein-like II"/>
    <property type="match status" value="1"/>
</dbReference>
<dbReference type="PANTHER" id="PTHR30632:SF0">
    <property type="entry name" value="SULFATE-BINDING PROTEIN"/>
    <property type="match status" value="1"/>
</dbReference>
<keyword evidence="2" id="KW-0732">Signal</keyword>
<dbReference type="AlphaFoldDB" id="A0A8T5UMQ6"/>
<dbReference type="EMBL" id="JAIOUQ010000003">
    <property type="protein sequence ID" value="MBZ2165192.1"/>
    <property type="molecule type" value="Genomic_DNA"/>
</dbReference>
<dbReference type="Gene3D" id="3.40.190.10">
    <property type="entry name" value="Periplasmic binding protein-like II"/>
    <property type="match status" value="2"/>
</dbReference>
<keyword evidence="3" id="KW-0472">Membrane</keyword>
<dbReference type="InterPro" id="IPR050682">
    <property type="entry name" value="ModA/WtpA"/>
</dbReference>
<name>A0A8T5UMQ6_9EURY</name>
<dbReference type="PANTHER" id="PTHR30632">
    <property type="entry name" value="MOLYBDATE-BINDING PERIPLASMIC PROTEIN"/>
    <property type="match status" value="1"/>
</dbReference>